<sequence>MAVNVSKMAVLLTGSQRIMPDQLLLRGQAVEWKICARYLGVHIDRSLRMVPQVDYVIQMSHAERAKLRPILASRLPMRTKKAIYKCYIRSRLTYCCTGLVCPLLGTAAPTSPGPAEHSAPYDCGGQVVRQKRLDRQRLGSRNARRVRQDAGATCLQSRRRRLLHLATQPSTTIQPTDKGYQLPRDLLFKCTNEEKV</sequence>
<comment type="caution">
    <text evidence="1">The sequence shown here is derived from an EMBL/GenBank/DDBJ whole genome shotgun (WGS) entry which is preliminary data.</text>
</comment>
<protein>
    <submittedName>
        <fullName evidence="1">Uncharacterized protein</fullName>
    </submittedName>
</protein>
<name>A0A4C1WL06_EUMVA</name>
<accession>A0A4C1WL06</accession>
<proteinExistence type="predicted"/>
<gene>
    <name evidence="1" type="ORF">EVAR_80036_1</name>
</gene>
<reference evidence="1 2" key="1">
    <citation type="journal article" date="2019" name="Commun. Biol.">
        <title>The bagworm genome reveals a unique fibroin gene that provides high tensile strength.</title>
        <authorList>
            <person name="Kono N."/>
            <person name="Nakamura H."/>
            <person name="Ohtoshi R."/>
            <person name="Tomita M."/>
            <person name="Numata K."/>
            <person name="Arakawa K."/>
        </authorList>
    </citation>
    <scope>NUCLEOTIDE SEQUENCE [LARGE SCALE GENOMIC DNA]</scope>
</reference>
<dbReference type="EMBL" id="BGZK01000592">
    <property type="protein sequence ID" value="GBP51941.1"/>
    <property type="molecule type" value="Genomic_DNA"/>
</dbReference>
<dbReference type="OrthoDB" id="412981at2759"/>
<evidence type="ECO:0000313" key="1">
    <source>
        <dbReference type="EMBL" id="GBP51941.1"/>
    </source>
</evidence>
<evidence type="ECO:0000313" key="2">
    <source>
        <dbReference type="Proteomes" id="UP000299102"/>
    </source>
</evidence>
<keyword evidence="2" id="KW-1185">Reference proteome</keyword>
<organism evidence="1 2">
    <name type="scientific">Eumeta variegata</name>
    <name type="common">Bagworm moth</name>
    <name type="synonym">Eumeta japonica</name>
    <dbReference type="NCBI Taxonomy" id="151549"/>
    <lineage>
        <taxon>Eukaryota</taxon>
        <taxon>Metazoa</taxon>
        <taxon>Ecdysozoa</taxon>
        <taxon>Arthropoda</taxon>
        <taxon>Hexapoda</taxon>
        <taxon>Insecta</taxon>
        <taxon>Pterygota</taxon>
        <taxon>Neoptera</taxon>
        <taxon>Endopterygota</taxon>
        <taxon>Lepidoptera</taxon>
        <taxon>Glossata</taxon>
        <taxon>Ditrysia</taxon>
        <taxon>Tineoidea</taxon>
        <taxon>Psychidae</taxon>
        <taxon>Oiketicinae</taxon>
        <taxon>Eumeta</taxon>
    </lineage>
</organism>
<dbReference type="Proteomes" id="UP000299102">
    <property type="component" value="Unassembled WGS sequence"/>
</dbReference>
<dbReference type="AlphaFoldDB" id="A0A4C1WL06"/>